<dbReference type="Proteomes" id="UP000218231">
    <property type="component" value="Unassembled WGS sequence"/>
</dbReference>
<gene>
    <name evidence="2" type="ORF">WR25_25705</name>
</gene>
<feature type="domain" description="EDRF1 N-terminal" evidence="1">
    <location>
        <begin position="223"/>
        <end position="438"/>
    </location>
</feature>
<dbReference type="AlphaFoldDB" id="A0A2A2LXY2"/>
<dbReference type="OrthoDB" id="419432at2759"/>
<keyword evidence="3" id="KW-1185">Reference proteome</keyword>
<dbReference type="InterPro" id="IPR056582">
    <property type="entry name" value="EDRF1_N"/>
</dbReference>
<proteinExistence type="predicted"/>
<organism evidence="2 3">
    <name type="scientific">Diploscapter pachys</name>
    <dbReference type="NCBI Taxonomy" id="2018661"/>
    <lineage>
        <taxon>Eukaryota</taxon>
        <taxon>Metazoa</taxon>
        <taxon>Ecdysozoa</taxon>
        <taxon>Nematoda</taxon>
        <taxon>Chromadorea</taxon>
        <taxon>Rhabditida</taxon>
        <taxon>Rhabditina</taxon>
        <taxon>Rhabditomorpha</taxon>
        <taxon>Rhabditoidea</taxon>
        <taxon>Rhabditidae</taxon>
        <taxon>Diploscapter</taxon>
    </lineage>
</organism>
<sequence>MEDDEEKHRRSPPTLQEFEDIDQTLFDLRDDNSIVALIAPRNCDLLLPPSQKWYDENKYKKFFSYERFFGSTYPTSLDLGEAFVSNSFMPVNIVGSQTSIKKILMVPFSATPVSMICHRVGETIYLDKKDFSLQDTRMISDSLKLEHEPNLSLTMAPLPYNSMYEHLIWHGAEIAANNSIASDELLLKPRDDLPTDRYGFPRQFNSFAYKVIPENSNGSHEKAHLWEFSGTKWLVDVDIPILGIDFPTVSIKFNEGDRPISFLTGLDIFLDKLICNFEFTIVVHHHSGVITDREVIIGDELPVLKDCEFHPDKLKTVATNIVTFLEQNVMQQGHTYWLYKEANKDELKLYDLTSICPEYACDAQFNPFLTPVVNLLYRIAMRLMLASPDYRSDAVSNVINGLLCSAQEIIKRDKLLEYAALIDYLMSGVYLMYSMEDRETIAAEQAKLVEGLDKCASDFEGTNAYMRKLESYLQTKRLFDAEFRLESIGDKVSTEKPLETRDDHLQFCMHKVVEYCKNALNMCDVIEEQRMGSNQVTLPFTPDGLDDQKAYDELQKKDDPDVALHFLRQCCRLRIAVALCTYSMHTIKQTGETKSDAAELVSDGIEVCDEICRDPDPPKHFVKLAKMARTKLYTYFLLFMISREKERRQKIPNEPYNVNFKFIEQRSVGSVRELISRYDEGRVEERIQVLVKAAEKTRLASRIFKGAELVSISKVASPPIKRIIEGYKTTVAETMYVSERIFLYAVEDANRYFNEEFQKYETSAKTLEDEKQIREKHTLVLTRVKHFDECYDKLIDDSVRLVDPSRFGLDLCMRFNAMFVRKLFLCLNLISHKFTTKKNHKRNEKVDQAVNRVCFNSLCISKNGFAKFSDLKHYIEI</sequence>
<dbReference type="EMBL" id="LIAE01006338">
    <property type="protein sequence ID" value="PAV91023.1"/>
    <property type="molecule type" value="Genomic_DNA"/>
</dbReference>
<name>A0A2A2LXY2_9BILA</name>
<evidence type="ECO:0000313" key="3">
    <source>
        <dbReference type="Proteomes" id="UP000218231"/>
    </source>
</evidence>
<protein>
    <recommendedName>
        <fullName evidence="1">EDRF1 N-terminal domain-containing protein</fullName>
    </recommendedName>
</protein>
<dbReference type="Pfam" id="PF23788">
    <property type="entry name" value="EDRF1_N"/>
    <property type="match status" value="1"/>
</dbReference>
<comment type="caution">
    <text evidence="2">The sequence shown here is derived from an EMBL/GenBank/DDBJ whole genome shotgun (WGS) entry which is preliminary data.</text>
</comment>
<evidence type="ECO:0000313" key="2">
    <source>
        <dbReference type="EMBL" id="PAV91023.1"/>
    </source>
</evidence>
<dbReference type="GO" id="GO:0045893">
    <property type="term" value="P:positive regulation of DNA-templated transcription"/>
    <property type="evidence" value="ECO:0007669"/>
    <property type="project" value="TreeGrafter"/>
</dbReference>
<evidence type="ECO:0000259" key="1">
    <source>
        <dbReference type="Pfam" id="PF23788"/>
    </source>
</evidence>
<dbReference type="STRING" id="2018661.A0A2A2LXY2"/>
<accession>A0A2A2LXY2</accession>
<dbReference type="PANTHER" id="PTHR15000">
    <property type="entry name" value="ERYTHROID DIFFERENTIATION-RELATED FACTOR 1"/>
    <property type="match status" value="1"/>
</dbReference>
<dbReference type="PANTHER" id="PTHR15000:SF1">
    <property type="entry name" value="ERYTHROID DIFFERENTIATION-RELATED FACTOR 1"/>
    <property type="match status" value="1"/>
</dbReference>
<reference evidence="2 3" key="1">
    <citation type="journal article" date="2017" name="Curr. Biol.">
        <title>Genome architecture and evolution of a unichromosomal asexual nematode.</title>
        <authorList>
            <person name="Fradin H."/>
            <person name="Zegar C."/>
            <person name="Gutwein M."/>
            <person name="Lucas J."/>
            <person name="Kovtun M."/>
            <person name="Corcoran D."/>
            <person name="Baugh L.R."/>
            <person name="Kiontke K."/>
            <person name="Gunsalus K."/>
            <person name="Fitch D.H."/>
            <person name="Piano F."/>
        </authorList>
    </citation>
    <scope>NUCLEOTIDE SEQUENCE [LARGE SCALE GENOMIC DNA]</scope>
    <source>
        <strain evidence="2">PF1309</strain>
    </source>
</reference>